<dbReference type="RefSeq" id="WP_042985234.1">
    <property type="nucleotide sequence ID" value="NZ_JMQC01000012.1"/>
</dbReference>
<accession>A0A090Y8Q0</accession>
<dbReference type="Proteomes" id="UP000264294">
    <property type="component" value="Unassembled WGS sequence"/>
</dbReference>
<reference evidence="2 4" key="2">
    <citation type="submission" date="2018-08" db="EMBL/GenBank/DDBJ databases">
        <title>Bacillus clarus sp. nov. strain PS00077A.</title>
        <authorList>
            <person name="Mendez Acevedo M."/>
            <person name="Carroll L."/>
            <person name="Mukherjee M."/>
            <person name="Wiedmann M."/>
            <person name="Kovac J."/>
        </authorList>
    </citation>
    <scope>NUCLEOTIDE SEQUENCE [LARGE SCALE GENOMIC DNA]</scope>
    <source>
        <strain evidence="2 4">PS00077A</strain>
    </source>
</reference>
<organism evidence="1 3">
    <name type="scientific">Bacillus clarus</name>
    <dbReference type="NCBI Taxonomy" id="2338372"/>
    <lineage>
        <taxon>Bacteria</taxon>
        <taxon>Bacillati</taxon>
        <taxon>Bacillota</taxon>
        <taxon>Bacilli</taxon>
        <taxon>Bacillales</taxon>
        <taxon>Bacillaceae</taxon>
        <taxon>Bacillus</taxon>
        <taxon>Bacillus cereus group</taxon>
    </lineage>
</organism>
<gene>
    <name evidence="2" type="ORF">D0U04_21565</name>
    <name evidence="1" type="ORF">DJ93_6012</name>
</gene>
<reference evidence="1 3" key="1">
    <citation type="submission" date="2014-04" db="EMBL/GenBank/DDBJ databases">
        <authorList>
            <person name="Bishop-Lilly K.A."/>
            <person name="Broomall S.M."/>
            <person name="Chain P.S."/>
            <person name="Chertkov O."/>
            <person name="Coyne S.R."/>
            <person name="Daligault H.E."/>
            <person name="Davenport K.W."/>
            <person name="Erkkila T."/>
            <person name="Frey K.G."/>
            <person name="Gibbons H.S."/>
            <person name="Gu W."/>
            <person name="Jaissle J."/>
            <person name="Johnson S.L."/>
            <person name="Koroleva G.I."/>
            <person name="Ladner J.T."/>
            <person name="Lo C.-C."/>
            <person name="Minogue T.D."/>
            <person name="Munk C."/>
            <person name="Palacios G.F."/>
            <person name="Redden C.L."/>
            <person name="Rosenzweig C.N."/>
            <person name="Scholz M.B."/>
            <person name="Teshima H."/>
            <person name="Xu Y."/>
        </authorList>
    </citation>
    <scope>NUCLEOTIDE SEQUENCE [LARGE SCALE GENOMIC DNA]</scope>
    <source>
        <strain evidence="1 3">BHP</strain>
    </source>
</reference>
<protein>
    <submittedName>
        <fullName evidence="1">Uncharacterized protein</fullName>
    </submittedName>
</protein>
<dbReference type="EMBL" id="JMQC01000012">
    <property type="protein sequence ID" value="KFM94859.1"/>
    <property type="molecule type" value="Genomic_DNA"/>
</dbReference>
<name>A0A090Y8Q0_9BACI</name>
<dbReference type="AlphaFoldDB" id="A0A090Y8Q0"/>
<evidence type="ECO:0000313" key="4">
    <source>
        <dbReference type="Proteomes" id="UP000264294"/>
    </source>
</evidence>
<dbReference type="Proteomes" id="UP000029389">
    <property type="component" value="Unassembled WGS sequence"/>
</dbReference>
<dbReference type="PATRIC" id="fig|1405.8.peg.6107"/>
<sequence>MERNNIAIWHIISNKYRVYAHISIPKLGDTDIQVFTDEGNGKFLVTLPDFCWSSYVCLFDKFTSSQGAKNLLYEGFRGYVHTMGDVKIPIPEVQQYVIELKYIFSMLLSILYNRVSDEKYLDKDTTVEGHIRYCKDMLTDCGVHIARFPDLYEYNRSTGKRG</sequence>
<evidence type="ECO:0000313" key="3">
    <source>
        <dbReference type="Proteomes" id="UP000029389"/>
    </source>
</evidence>
<evidence type="ECO:0000313" key="1">
    <source>
        <dbReference type="EMBL" id="KFM94859.1"/>
    </source>
</evidence>
<dbReference type="EMBL" id="QVOD01000034">
    <property type="protein sequence ID" value="RFT64470.1"/>
    <property type="molecule type" value="Genomic_DNA"/>
</dbReference>
<comment type="caution">
    <text evidence="1">The sequence shown here is derived from an EMBL/GenBank/DDBJ whole genome shotgun (WGS) entry which is preliminary data.</text>
</comment>
<keyword evidence="4" id="KW-1185">Reference proteome</keyword>
<proteinExistence type="predicted"/>
<evidence type="ECO:0000313" key="2">
    <source>
        <dbReference type="EMBL" id="RFT64470.1"/>
    </source>
</evidence>